<evidence type="ECO:0000313" key="4">
    <source>
        <dbReference type="Proteomes" id="UP000294927"/>
    </source>
</evidence>
<accession>A0A4R7VMF7</accession>
<feature type="region of interest" description="Disordered" evidence="1">
    <location>
        <begin position="174"/>
        <end position="204"/>
    </location>
</feature>
<sequence>MTQASSNVPQTAAAFARRLVCRSLTVLGGMAAGTALAWCLSSTTASADTEVPATDVPGVVGVLTAPVTEPLRNTSEAVVEQLQDPLSTPANVLGGLGDTVEGAAESLDTQAGQSLLNLPSCETSLCVDDERHMTPLDGLGRSDLPTAPAPAPGATQVAPGVAVDSLVPNKAKDRSLAYGMSRRGSPAPAESTAPGMPDWPAPLPFAPAGVPTMGNFSSSANGGDSHLFTAVSRQDRYVDLAADGTATTADSAISGRPHAQPGVVPD</sequence>
<evidence type="ECO:0000256" key="1">
    <source>
        <dbReference type="SAM" id="MobiDB-lite"/>
    </source>
</evidence>
<name>A0A4R7VMF7_9PSEU</name>
<feature type="signal peptide" evidence="2">
    <location>
        <begin position="1"/>
        <end position="37"/>
    </location>
</feature>
<comment type="caution">
    <text evidence="3">The sequence shown here is derived from an EMBL/GenBank/DDBJ whole genome shotgun (WGS) entry which is preliminary data.</text>
</comment>
<proteinExistence type="predicted"/>
<dbReference type="EMBL" id="SOCP01000006">
    <property type="protein sequence ID" value="TDV50790.1"/>
    <property type="molecule type" value="Genomic_DNA"/>
</dbReference>
<evidence type="ECO:0000313" key="3">
    <source>
        <dbReference type="EMBL" id="TDV50790.1"/>
    </source>
</evidence>
<protein>
    <recommendedName>
        <fullName evidence="5">Secreted protein</fullName>
    </recommendedName>
</protein>
<dbReference type="RefSeq" id="WP_133904033.1">
    <property type="nucleotide sequence ID" value="NZ_SOCP01000006.1"/>
</dbReference>
<organism evidence="3 4">
    <name type="scientific">Actinophytocola oryzae</name>
    <dbReference type="NCBI Taxonomy" id="502181"/>
    <lineage>
        <taxon>Bacteria</taxon>
        <taxon>Bacillati</taxon>
        <taxon>Actinomycetota</taxon>
        <taxon>Actinomycetes</taxon>
        <taxon>Pseudonocardiales</taxon>
        <taxon>Pseudonocardiaceae</taxon>
    </lineage>
</organism>
<feature type="region of interest" description="Disordered" evidence="1">
    <location>
        <begin position="247"/>
        <end position="266"/>
    </location>
</feature>
<feature type="region of interest" description="Disordered" evidence="1">
    <location>
        <begin position="136"/>
        <end position="156"/>
    </location>
</feature>
<keyword evidence="2" id="KW-0732">Signal</keyword>
<evidence type="ECO:0008006" key="5">
    <source>
        <dbReference type="Google" id="ProtNLM"/>
    </source>
</evidence>
<dbReference type="Proteomes" id="UP000294927">
    <property type="component" value="Unassembled WGS sequence"/>
</dbReference>
<reference evidence="3 4" key="1">
    <citation type="submission" date="2019-03" db="EMBL/GenBank/DDBJ databases">
        <title>Genomic Encyclopedia of Archaeal and Bacterial Type Strains, Phase II (KMG-II): from individual species to whole genera.</title>
        <authorList>
            <person name="Goeker M."/>
        </authorList>
    </citation>
    <scope>NUCLEOTIDE SEQUENCE [LARGE SCALE GENOMIC DNA]</scope>
    <source>
        <strain evidence="3 4">DSM 45499</strain>
    </source>
</reference>
<dbReference type="AlphaFoldDB" id="A0A4R7VMF7"/>
<keyword evidence="4" id="KW-1185">Reference proteome</keyword>
<gene>
    <name evidence="3" type="ORF">CLV71_106132</name>
</gene>
<feature type="chain" id="PRO_5039478735" description="Secreted protein" evidence="2">
    <location>
        <begin position="38"/>
        <end position="266"/>
    </location>
</feature>
<evidence type="ECO:0000256" key="2">
    <source>
        <dbReference type="SAM" id="SignalP"/>
    </source>
</evidence>